<dbReference type="InterPro" id="IPR003599">
    <property type="entry name" value="Ig_sub"/>
</dbReference>
<proteinExistence type="predicted"/>
<organism evidence="2">
    <name type="scientific">Hyalella azteca</name>
    <name type="common">Amphipod</name>
    <dbReference type="NCBI Taxonomy" id="294128"/>
    <lineage>
        <taxon>Eukaryota</taxon>
        <taxon>Metazoa</taxon>
        <taxon>Ecdysozoa</taxon>
        <taxon>Arthropoda</taxon>
        <taxon>Crustacea</taxon>
        <taxon>Multicrustacea</taxon>
        <taxon>Malacostraca</taxon>
        <taxon>Eumalacostraca</taxon>
        <taxon>Peracarida</taxon>
        <taxon>Amphipoda</taxon>
        <taxon>Senticaudata</taxon>
        <taxon>Talitrida</taxon>
        <taxon>Talitroidea</taxon>
        <taxon>Hyalellidae</taxon>
        <taxon>Hyalella</taxon>
    </lineage>
</organism>
<evidence type="ECO:0000313" key="2">
    <source>
        <dbReference type="EMBL" id="KAA0202425.1"/>
    </source>
</evidence>
<dbReference type="PANTHER" id="PTHR45889">
    <property type="entry name" value="IG-LIKE DOMAIN-CONTAINING PROTEIN"/>
    <property type="match status" value="1"/>
</dbReference>
<reference evidence="2" key="2">
    <citation type="journal article" date="2018" name="Environ. Sci. Technol.">
        <title>The Toxicogenome of Hyalella azteca: A Model for Sediment Ecotoxicology and Evolutionary Toxicology.</title>
        <authorList>
            <person name="Poynton H.C."/>
            <person name="Hasenbein S."/>
            <person name="Benoit J.B."/>
            <person name="Sepulveda M.S."/>
            <person name="Poelchau M.F."/>
            <person name="Hughes D.S.T."/>
            <person name="Murali S.C."/>
            <person name="Chen S."/>
            <person name="Glastad K.M."/>
            <person name="Goodisman M.A.D."/>
            <person name="Werren J.H."/>
            <person name="Vineis J.H."/>
            <person name="Bowen J.L."/>
            <person name="Friedrich M."/>
            <person name="Jones J."/>
            <person name="Robertson H.M."/>
            <person name="Feyereisen R."/>
            <person name="Mechler-Hickson A."/>
            <person name="Mathers N."/>
            <person name="Lee C.E."/>
            <person name="Colbourne J.K."/>
            <person name="Biales A."/>
            <person name="Johnston J.S."/>
            <person name="Wellborn G.A."/>
            <person name="Rosendale A.J."/>
            <person name="Cridge A.G."/>
            <person name="Munoz-Torres M.C."/>
            <person name="Bain P.A."/>
            <person name="Manny A.R."/>
            <person name="Major K.M."/>
            <person name="Lambert F.N."/>
            <person name="Vulpe C.D."/>
            <person name="Tuck P."/>
            <person name="Blalock B.J."/>
            <person name="Lin Y.Y."/>
            <person name="Smith M.E."/>
            <person name="Ochoa-Acuna H."/>
            <person name="Chen M.M."/>
            <person name="Childers C.P."/>
            <person name="Qu J."/>
            <person name="Dugan S."/>
            <person name="Lee S.L."/>
            <person name="Chao H."/>
            <person name="Dinh H."/>
            <person name="Han Y."/>
            <person name="Doddapaneni H."/>
            <person name="Worley K.C."/>
            <person name="Muzny D.M."/>
            <person name="Gibbs R.A."/>
            <person name="Richards S."/>
        </authorList>
    </citation>
    <scope>NUCLEOTIDE SEQUENCE</scope>
    <source>
        <strain evidence="2">HAZT.00-mixed</strain>
        <tissue evidence="2">Whole organism</tissue>
    </source>
</reference>
<dbReference type="InterPro" id="IPR007110">
    <property type="entry name" value="Ig-like_dom"/>
</dbReference>
<gene>
    <name evidence="2" type="ORF">HAZT_HAZT007603</name>
</gene>
<dbReference type="InterPro" id="IPR003598">
    <property type="entry name" value="Ig_sub2"/>
</dbReference>
<dbReference type="SMART" id="SM00408">
    <property type="entry name" value="IGc2"/>
    <property type="match status" value="1"/>
</dbReference>
<reference evidence="2" key="1">
    <citation type="submission" date="2014-08" db="EMBL/GenBank/DDBJ databases">
        <authorList>
            <person name="Murali S."/>
            <person name="Richards S."/>
            <person name="Bandaranaike D."/>
            <person name="Bellair M."/>
            <person name="Blankenburg K."/>
            <person name="Chao H."/>
            <person name="Dinh H."/>
            <person name="Doddapaneni H."/>
            <person name="Dugan-Rocha S."/>
            <person name="Elkadiri S."/>
            <person name="Gnanaolivu R."/>
            <person name="Hughes D."/>
            <person name="Lee S."/>
            <person name="Li M."/>
            <person name="Ming W."/>
            <person name="Munidasa M."/>
            <person name="Muniz J."/>
            <person name="Nguyen L."/>
            <person name="Osuji N."/>
            <person name="Pu L.-L."/>
            <person name="Puazo M."/>
            <person name="Skinner E."/>
            <person name="Qu C."/>
            <person name="Quiroz J."/>
            <person name="Raj R."/>
            <person name="Weissenberger G."/>
            <person name="Xin Y."/>
            <person name="Zou X."/>
            <person name="Han Y."/>
            <person name="Worley K."/>
            <person name="Muzny D."/>
            <person name="Gibbs R."/>
        </authorList>
    </citation>
    <scope>NUCLEOTIDE SEQUENCE</scope>
    <source>
        <strain evidence="2">HAZT.00-mixed</strain>
        <tissue evidence="2">Whole organism</tissue>
    </source>
</reference>
<dbReference type="Pfam" id="PF13927">
    <property type="entry name" value="Ig_3"/>
    <property type="match status" value="1"/>
</dbReference>
<dbReference type="PANTHER" id="PTHR45889:SF8">
    <property type="entry name" value="IG-LIKE DOMAIN-CONTAINING PROTEIN"/>
    <property type="match status" value="1"/>
</dbReference>
<name>A0A6A0HBR5_HYAAZ</name>
<dbReference type="EMBL" id="JQDR03003636">
    <property type="protein sequence ID" value="KAA0202425.1"/>
    <property type="molecule type" value="Genomic_DNA"/>
</dbReference>
<dbReference type="Proteomes" id="UP000711488">
    <property type="component" value="Unassembled WGS sequence"/>
</dbReference>
<dbReference type="AlphaFoldDB" id="A0A6A0HBR5"/>
<dbReference type="SUPFAM" id="SSF48726">
    <property type="entry name" value="Immunoglobulin"/>
    <property type="match status" value="1"/>
</dbReference>
<feature type="domain" description="Ig-like" evidence="1">
    <location>
        <begin position="28"/>
        <end position="118"/>
    </location>
</feature>
<sequence>MSYLANKNHPANCSTHPTVNLPFPPVPPRIIPFSFERNIRAGSFVQLICTISEGDSPIEIGWTAHGEKISPSSGIFTQRISERTSILSVNSVGAEHRGTYSCLASNPAGTTNYTQTLAVNGDHE</sequence>
<dbReference type="FunFam" id="2.60.40.10:FF:000333">
    <property type="entry name" value="Down syndrome cell adhesion molecule"/>
    <property type="match status" value="1"/>
</dbReference>
<dbReference type="InterPro" id="IPR036179">
    <property type="entry name" value="Ig-like_dom_sf"/>
</dbReference>
<evidence type="ECO:0000259" key="1">
    <source>
        <dbReference type="PROSITE" id="PS50835"/>
    </source>
</evidence>
<protein>
    <recommendedName>
        <fullName evidence="1">Ig-like domain-containing protein</fullName>
    </recommendedName>
</protein>
<comment type="caution">
    <text evidence="2">The sequence shown here is derived from an EMBL/GenBank/DDBJ whole genome shotgun (WGS) entry which is preliminary data.</text>
</comment>
<dbReference type="InterPro" id="IPR013783">
    <property type="entry name" value="Ig-like_fold"/>
</dbReference>
<dbReference type="PROSITE" id="PS50835">
    <property type="entry name" value="IG_LIKE"/>
    <property type="match status" value="1"/>
</dbReference>
<accession>A0A6A0HBR5</accession>
<dbReference type="SMART" id="SM00409">
    <property type="entry name" value="IG"/>
    <property type="match status" value="1"/>
</dbReference>
<dbReference type="Gene3D" id="2.60.40.10">
    <property type="entry name" value="Immunoglobulins"/>
    <property type="match status" value="1"/>
</dbReference>
<reference evidence="2" key="3">
    <citation type="submission" date="2019-06" db="EMBL/GenBank/DDBJ databases">
        <authorList>
            <person name="Poynton C."/>
            <person name="Hasenbein S."/>
            <person name="Benoit J.B."/>
            <person name="Sepulveda M.S."/>
            <person name="Poelchau M.F."/>
            <person name="Murali S.C."/>
            <person name="Chen S."/>
            <person name="Glastad K.M."/>
            <person name="Werren J.H."/>
            <person name="Vineis J.H."/>
            <person name="Bowen J.L."/>
            <person name="Friedrich M."/>
            <person name="Jones J."/>
            <person name="Robertson H.M."/>
            <person name="Feyereisen R."/>
            <person name="Mechler-Hickson A."/>
            <person name="Mathers N."/>
            <person name="Lee C.E."/>
            <person name="Colbourne J.K."/>
            <person name="Biales A."/>
            <person name="Johnston J.S."/>
            <person name="Wellborn G.A."/>
            <person name="Rosendale A.J."/>
            <person name="Cridge A.G."/>
            <person name="Munoz-Torres M.C."/>
            <person name="Bain P.A."/>
            <person name="Manny A.R."/>
            <person name="Major K.M."/>
            <person name="Lambert F.N."/>
            <person name="Vulpe C.D."/>
            <person name="Tuck P."/>
            <person name="Blalock B.J."/>
            <person name="Lin Y.-Y."/>
            <person name="Smith M.E."/>
            <person name="Ochoa-Acuna H."/>
            <person name="Chen M.-J.M."/>
            <person name="Childers C.P."/>
            <person name="Qu J."/>
            <person name="Dugan S."/>
            <person name="Lee S.L."/>
            <person name="Chao H."/>
            <person name="Dinh H."/>
            <person name="Han Y."/>
            <person name="Doddapaneni H."/>
            <person name="Worley K.C."/>
            <person name="Muzny D.M."/>
            <person name="Gibbs R.A."/>
            <person name="Richards S."/>
        </authorList>
    </citation>
    <scope>NUCLEOTIDE SEQUENCE</scope>
    <source>
        <strain evidence="2">HAZT.00-mixed</strain>
        <tissue evidence="2">Whole organism</tissue>
    </source>
</reference>